<dbReference type="Gene3D" id="3.40.50.150">
    <property type="entry name" value="Vaccinia Virus protein VP39"/>
    <property type="match status" value="1"/>
</dbReference>
<feature type="transmembrane region" description="Helical" evidence="1">
    <location>
        <begin position="37"/>
        <end position="65"/>
    </location>
</feature>
<dbReference type="SUPFAM" id="SSF103473">
    <property type="entry name" value="MFS general substrate transporter"/>
    <property type="match status" value="1"/>
</dbReference>
<protein>
    <submittedName>
        <fullName evidence="2">Fused MFS/spermidine synthase</fullName>
    </submittedName>
</protein>
<dbReference type="SUPFAM" id="SSF48452">
    <property type="entry name" value="TPR-like"/>
    <property type="match status" value="1"/>
</dbReference>
<feature type="transmembrane region" description="Helical" evidence="1">
    <location>
        <begin position="282"/>
        <end position="306"/>
    </location>
</feature>
<dbReference type="EMBL" id="JAHJDP010000065">
    <property type="protein sequence ID" value="MBU2691566.1"/>
    <property type="molecule type" value="Genomic_DNA"/>
</dbReference>
<feature type="transmembrane region" description="Helical" evidence="1">
    <location>
        <begin position="12"/>
        <end position="31"/>
    </location>
</feature>
<dbReference type="NCBIfam" id="NF037959">
    <property type="entry name" value="MFS_SpdSyn"/>
    <property type="match status" value="2"/>
</dbReference>
<comment type="caution">
    <text evidence="2">The sequence shown here is derived from an EMBL/GenBank/DDBJ whole genome shotgun (WGS) entry which is preliminary data.</text>
</comment>
<dbReference type="Pfam" id="PF01564">
    <property type="entry name" value="Spermine_synth"/>
    <property type="match status" value="1"/>
</dbReference>
<feature type="transmembrane region" description="Helical" evidence="1">
    <location>
        <begin position="424"/>
        <end position="445"/>
    </location>
</feature>
<dbReference type="GO" id="GO:0022857">
    <property type="term" value="F:transmembrane transporter activity"/>
    <property type="evidence" value="ECO:0007669"/>
    <property type="project" value="InterPro"/>
</dbReference>
<dbReference type="InterPro" id="IPR001045">
    <property type="entry name" value="Spermi_synthase"/>
</dbReference>
<dbReference type="Gene3D" id="1.20.1250.20">
    <property type="entry name" value="MFS general substrate transporter like domains"/>
    <property type="match status" value="1"/>
</dbReference>
<dbReference type="GO" id="GO:0005829">
    <property type="term" value="C:cytosol"/>
    <property type="evidence" value="ECO:0007669"/>
    <property type="project" value="TreeGrafter"/>
</dbReference>
<gene>
    <name evidence="2" type="ORF">KJ970_11620</name>
</gene>
<feature type="transmembrane region" description="Helical" evidence="1">
    <location>
        <begin position="250"/>
        <end position="270"/>
    </location>
</feature>
<evidence type="ECO:0000256" key="1">
    <source>
        <dbReference type="SAM" id="Phobius"/>
    </source>
</evidence>
<dbReference type="Proteomes" id="UP000777784">
    <property type="component" value="Unassembled WGS sequence"/>
</dbReference>
<evidence type="ECO:0000313" key="2">
    <source>
        <dbReference type="EMBL" id="MBU2691566.1"/>
    </source>
</evidence>
<feature type="transmembrane region" description="Helical" evidence="1">
    <location>
        <begin position="77"/>
        <end position="99"/>
    </location>
</feature>
<dbReference type="SUPFAM" id="SSF53335">
    <property type="entry name" value="S-adenosyl-L-methionine-dependent methyltransferases"/>
    <property type="match status" value="1"/>
</dbReference>
<dbReference type="InterPro" id="IPR029063">
    <property type="entry name" value="SAM-dependent_MTases_sf"/>
</dbReference>
<dbReference type="InterPro" id="IPR036259">
    <property type="entry name" value="MFS_trans_sf"/>
</dbReference>
<feature type="transmembrane region" description="Helical" evidence="1">
    <location>
        <begin position="355"/>
        <end position="377"/>
    </location>
</feature>
<dbReference type="GO" id="GO:0004766">
    <property type="term" value="F:spermidine synthase activity"/>
    <property type="evidence" value="ECO:0007669"/>
    <property type="project" value="TreeGrafter"/>
</dbReference>
<dbReference type="InterPro" id="IPR011990">
    <property type="entry name" value="TPR-like_helical_dom_sf"/>
</dbReference>
<feature type="transmembrane region" description="Helical" evidence="1">
    <location>
        <begin position="119"/>
        <end position="148"/>
    </location>
</feature>
<keyword evidence="1" id="KW-0472">Membrane</keyword>
<dbReference type="GO" id="GO:0008295">
    <property type="term" value="P:spermidine biosynthetic process"/>
    <property type="evidence" value="ECO:0007669"/>
    <property type="project" value="TreeGrafter"/>
</dbReference>
<feature type="transmembrane region" description="Helical" evidence="1">
    <location>
        <begin position="398"/>
        <end position="418"/>
    </location>
</feature>
<feature type="transmembrane region" description="Helical" evidence="1">
    <location>
        <begin position="452"/>
        <end position="475"/>
    </location>
</feature>
<dbReference type="AlphaFoldDB" id="A0A948RW40"/>
<organism evidence="2 3">
    <name type="scientific">Eiseniibacteriota bacterium</name>
    <dbReference type="NCBI Taxonomy" id="2212470"/>
    <lineage>
        <taxon>Bacteria</taxon>
        <taxon>Candidatus Eiseniibacteriota</taxon>
    </lineage>
</organism>
<feature type="transmembrane region" description="Helical" evidence="1">
    <location>
        <begin position="313"/>
        <end position="335"/>
    </location>
</feature>
<dbReference type="Pfam" id="PF07690">
    <property type="entry name" value="MFS_1"/>
    <property type="match status" value="1"/>
</dbReference>
<dbReference type="InterPro" id="IPR011701">
    <property type="entry name" value="MFS"/>
</dbReference>
<name>A0A948RW40_UNCEI</name>
<feature type="transmembrane region" description="Helical" evidence="1">
    <location>
        <begin position="160"/>
        <end position="182"/>
    </location>
</feature>
<evidence type="ECO:0000313" key="3">
    <source>
        <dbReference type="Proteomes" id="UP000777784"/>
    </source>
</evidence>
<reference evidence="2" key="1">
    <citation type="submission" date="2021-05" db="EMBL/GenBank/DDBJ databases">
        <title>Energy efficiency and biological interactions define the core microbiome of deep oligotrophic groundwater.</title>
        <authorList>
            <person name="Mehrshad M."/>
            <person name="Lopez-Fernandez M."/>
            <person name="Bell E."/>
            <person name="Bernier-Latmani R."/>
            <person name="Bertilsson S."/>
            <person name="Dopson M."/>
        </authorList>
    </citation>
    <scope>NUCLEOTIDE SEQUENCE</scope>
    <source>
        <strain evidence="2">Modern_marine.mb.64</strain>
    </source>
</reference>
<accession>A0A948RW40</accession>
<proteinExistence type="predicted"/>
<dbReference type="Gene3D" id="1.25.40.10">
    <property type="entry name" value="Tetratricopeptide repeat domain"/>
    <property type="match status" value="1"/>
</dbReference>
<keyword evidence="1" id="KW-0812">Transmembrane</keyword>
<dbReference type="PANTHER" id="PTHR11558">
    <property type="entry name" value="SPERMIDINE/SPERMINE SYNTHASE"/>
    <property type="match status" value="1"/>
</dbReference>
<sequence length="948" mass="104252">MVTKQSVSTRLPILILFLFSGAAGLIYQVAWTRLLTLIFGSTVFAVSAVLTAFMGGLGLGSYIFGRLADRDIRILRLYGILEFAIGFYALLFGPLRHFIEVAIVAISQNWGLGFTPLTAFKFVFAVLLLLIPTVCMGATLPLLSRFLIRSMRLASREVAYLYSLNTTGAMLGTVLTGFFLIPLFGLKITLLIAVALNILVGSTALLMGQREKPHKDSKPAAAKVTHVEIKETPHSTKQSKPAYAIPQIRMAFIIMFFSGLFAMGYEVVWTRVLVLYMGSTNFTFTTMLATFLFGIAFGSLILGAFAPRIKNPLLLLALAEIIIGASIFLTIPALWKASQIMEGQSFRALTWTNYNLGKFCLCFLVMLLPTLLMGATFPLAVQVVIRSLSRIGQSVGKVYSINTVGAILGSAITGLLLLPTIGPAPTFVILAAGNIILGGCAVLFAGLPRIRWWAVAAAVPLVVLVMTQSSLSAMMRRTVVERISESGMISAEGDDLEAHVAVSENTYGKRLLWINGDVVARSTGGATGHNLLGHLPMLLARNNEEVLVIALGTGITAGSTSLYDPAVLDIVEISPLVLEYVSLFSEDNYSIHENPTVRFVVDDGRNYVQVTNNKYDVIGAEPLHPWKSGVANLYTKEYYKACQKILNPGGMVVQWIPLYGPSMDDIVDLTKTFHDVFPETSIWLFGGDFVLLGHSETFSIDIPELEARMSPAPITKDLKKVNVENPLDLLNHLLMGPKEVASFVEKGRVMSDWFPFIEYDGPRHVHQNTPRHRPPTSLNTILQALPDYRCSTADYIGKWPEEGQDSVSVLFEKQTQAWRLTLEGLVAQNLGMLEESSQKLGAALELAPWLGETSHYLSRTYAMIARNIYQQGGNQNINRANDIWKLALDLAPESPSLLYSVATCQEQLGKNEESILYWERLLSIMPPHASRVELAHSRLQRLRGILGK</sequence>
<dbReference type="PANTHER" id="PTHR11558:SF11">
    <property type="entry name" value="SPERMIDINE SYNTHASE"/>
    <property type="match status" value="1"/>
</dbReference>
<feature type="transmembrane region" description="Helical" evidence="1">
    <location>
        <begin position="188"/>
        <end position="208"/>
    </location>
</feature>
<keyword evidence="1" id="KW-1133">Transmembrane helix</keyword>